<feature type="transmembrane region" description="Helical" evidence="7">
    <location>
        <begin position="55"/>
        <end position="79"/>
    </location>
</feature>
<evidence type="ECO:0000256" key="4">
    <source>
        <dbReference type="ARBA" id="ARBA00022692"/>
    </source>
</evidence>
<feature type="domain" description="Mechanosensitive ion channel MscS C-terminal" evidence="9">
    <location>
        <begin position="220"/>
        <end position="304"/>
    </location>
</feature>
<keyword evidence="6 7" id="KW-0472">Membrane</keyword>
<evidence type="ECO:0000256" key="6">
    <source>
        <dbReference type="ARBA" id="ARBA00023136"/>
    </source>
</evidence>
<feature type="transmembrane region" description="Helical" evidence="7">
    <location>
        <begin position="125"/>
        <end position="143"/>
    </location>
</feature>
<comment type="subcellular location">
    <subcellularLocation>
        <location evidence="1">Cell membrane</location>
        <topology evidence="1">Multi-pass membrane protein</topology>
    </subcellularLocation>
</comment>
<evidence type="ECO:0000259" key="8">
    <source>
        <dbReference type="Pfam" id="PF00924"/>
    </source>
</evidence>
<evidence type="ECO:0000256" key="3">
    <source>
        <dbReference type="ARBA" id="ARBA00022475"/>
    </source>
</evidence>
<name>A0A6L8W314_9PROT</name>
<dbReference type="InterPro" id="IPR010920">
    <property type="entry name" value="LSM_dom_sf"/>
</dbReference>
<dbReference type="InterPro" id="IPR023408">
    <property type="entry name" value="MscS_beta-dom_sf"/>
</dbReference>
<dbReference type="Pfam" id="PF00924">
    <property type="entry name" value="MS_channel_2nd"/>
    <property type="match status" value="1"/>
</dbReference>
<feature type="transmembrane region" description="Helical" evidence="7">
    <location>
        <begin position="100"/>
        <end position="119"/>
    </location>
</feature>
<dbReference type="SUPFAM" id="SSF50182">
    <property type="entry name" value="Sm-like ribonucleoproteins"/>
    <property type="match status" value="1"/>
</dbReference>
<comment type="caution">
    <text evidence="11">The sequence shown here is derived from an EMBL/GenBank/DDBJ whole genome shotgun (WGS) entry which is preliminary data.</text>
</comment>
<dbReference type="SUPFAM" id="SSF82861">
    <property type="entry name" value="Mechanosensitive channel protein MscS (YggB), transmembrane region"/>
    <property type="match status" value="1"/>
</dbReference>
<dbReference type="InterPro" id="IPR052702">
    <property type="entry name" value="MscS-like_channel"/>
</dbReference>
<dbReference type="GO" id="GO:0005886">
    <property type="term" value="C:plasma membrane"/>
    <property type="evidence" value="ECO:0007669"/>
    <property type="project" value="UniProtKB-SubCell"/>
</dbReference>
<dbReference type="Proteomes" id="UP000476030">
    <property type="component" value="Unassembled WGS sequence"/>
</dbReference>
<dbReference type="Pfam" id="PF21088">
    <property type="entry name" value="MS_channel_1st"/>
    <property type="match status" value="1"/>
</dbReference>
<keyword evidence="3" id="KW-1003">Cell membrane</keyword>
<accession>A0A6L8W314</accession>
<evidence type="ECO:0000256" key="2">
    <source>
        <dbReference type="ARBA" id="ARBA00008017"/>
    </source>
</evidence>
<protein>
    <submittedName>
        <fullName evidence="11">Mechanosensitive ion channel</fullName>
    </submittedName>
</protein>
<sequence length="320" mass="36287">MARFLSSLIKPRAWVAKLLLVLMIAGFLVFGYLGYLDPIRAFLDSEDFSFNIGDVRFSAYLLVKAAFIVILLFWLVGILSEMLENRIKSLRRIKSSNKALIIKAIQIVIYFLAFLFVLGVLGIDLTALTIFSGAVGIGIGFGLQKIASNFISGIILLFEKSVEEGDLIELNDGIIGFVRETGARYTRIETFEGHETMVPNEDFITNRVTNWTFSDSRTRVDINIGVAYGTDLDLASRLIVEAAREHPRCMETPSAECYLVEFADSSINFTLYFWIENVTEGRMRPRSDVLFAIWRKFEENNIEIPFPQRTLHLKNPEALK</sequence>
<proteinExistence type="inferred from homology"/>
<dbReference type="InterPro" id="IPR011014">
    <property type="entry name" value="MscS_channel_TM-2"/>
</dbReference>
<keyword evidence="12" id="KW-1185">Reference proteome</keyword>
<feature type="domain" description="Mechanosensitive ion channel MscS" evidence="8">
    <location>
        <begin position="146"/>
        <end position="212"/>
    </location>
</feature>
<gene>
    <name evidence="11" type="ORF">GQE98_02490</name>
</gene>
<dbReference type="Gene3D" id="3.30.70.100">
    <property type="match status" value="1"/>
</dbReference>
<evidence type="ECO:0000313" key="11">
    <source>
        <dbReference type="EMBL" id="MZR29495.1"/>
    </source>
</evidence>
<dbReference type="InterPro" id="IPR049142">
    <property type="entry name" value="MS_channel_1st"/>
</dbReference>
<dbReference type="SUPFAM" id="SSF82689">
    <property type="entry name" value="Mechanosensitive channel protein MscS (YggB), C-terminal domain"/>
    <property type="match status" value="1"/>
</dbReference>
<dbReference type="Gene3D" id="1.10.287.1260">
    <property type="match status" value="1"/>
</dbReference>
<feature type="domain" description="Mechanosensitive ion channel transmembrane helices 2/3" evidence="10">
    <location>
        <begin position="105"/>
        <end position="144"/>
    </location>
</feature>
<keyword evidence="4 7" id="KW-0812">Transmembrane</keyword>
<comment type="similarity">
    <text evidence="2">Belongs to the MscS (TC 1.A.23) family.</text>
</comment>
<evidence type="ECO:0000259" key="10">
    <source>
        <dbReference type="Pfam" id="PF21088"/>
    </source>
</evidence>
<dbReference type="InterPro" id="IPR049278">
    <property type="entry name" value="MS_channel_C"/>
</dbReference>
<evidence type="ECO:0000259" key="9">
    <source>
        <dbReference type="Pfam" id="PF21082"/>
    </source>
</evidence>
<feature type="transmembrane region" description="Helical" evidence="7">
    <location>
        <begin position="12"/>
        <end position="35"/>
    </location>
</feature>
<dbReference type="EMBL" id="WTUW01000001">
    <property type="protein sequence ID" value="MZR29495.1"/>
    <property type="molecule type" value="Genomic_DNA"/>
</dbReference>
<dbReference type="Pfam" id="PF21082">
    <property type="entry name" value="MS_channel_3rd"/>
    <property type="match status" value="1"/>
</dbReference>
<evidence type="ECO:0000256" key="5">
    <source>
        <dbReference type="ARBA" id="ARBA00022989"/>
    </source>
</evidence>
<evidence type="ECO:0000256" key="7">
    <source>
        <dbReference type="SAM" id="Phobius"/>
    </source>
</evidence>
<dbReference type="Gene3D" id="2.30.30.60">
    <property type="match status" value="1"/>
</dbReference>
<dbReference type="PANTHER" id="PTHR30347">
    <property type="entry name" value="POTASSIUM CHANNEL RELATED"/>
    <property type="match status" value="1"/>
</dbReference>
<dbReference type="AlphaFoldDB" id="A0A6L8W314"/>
<reference evidence="11 12" key="1">
    <citation type="submission" date="2019-12" db="EMBL/GenBank/DDBJ databases">
        <title>Snethiella sp. nov. sp. isolated from sea sand.</title>
        <authorList>
            <person name="Kim J."/>
            <person name="Jeong S.E."/>
            <person name="Jung H.S."/>
            <person name="Jeon C.O."/>
        </authorList>
    </citation>
    <scope>NUCLEOTIDE SEQUENCE [LARGE SCALE GENOMIC DNA]</scope>
    <source>
        <strain evidence="11 12">DP05</strain>
    </source>
</reference>
<evidence type="ECO:0000313" key="12">
    <source>
        <dbReference type="Proteomes" id="UP000476030"/>
    </source>
</evidence>
<dbReference type="RefSeq" id="WP_161313963.1">
    <property type="nucleotide sequence ID" value="NZ_WTUW01000001.1"/>
</dbReference>
<dbReference type="GO" id="GO:0008381">
    <property type="term" value="F:mechanosensitive monoatomic ion channel activity"/>
    <property type="evidence" value="ECO:0007669"/>
    <property type="project" value="UniProtKB-ARBA"/>
</dbReference>
<dbReference type="PANTHER" id="PTHR30347:SF1">
    <property type="entry name" value="MECHANOSENSITIVE CHANNEL MSCK"/>
    <property type="match status" value="1"/>
</dbReference>
<keyword evidence="5 7" id="KW-1133">Transmembrane helix</keyword>
<dbReference type="InterPro" id="IPR011066">
    <property type="entry name" value="MscS_channel_C_sf"/>
</dbReference>
<organism evidence="11 12">
    <name type="scientific">Sneathiella litorea</name>
    <dbReference type="NCBI Taxonomy" id="2606216"/>
    <lineage>
        <taxon>Bacteria</taxon>
        <taxon>Pseudomonadati</taxon>
        <taxon>Pseudomonadota</taxon>
        <taxon>Alphaproteobacteria</taxon>
        <taxon>Sneathiellales</taxon>
        <taxon>Sneathiellaceae</taxon>
        <taxon>Sneathiella</taxon>
    </lineage>
</organism>
<evidence type="ECO:0000256" key="1">
    <source>
        <dbReference type="ARBA" id="ARBA00004651"/>
    </source>
</evidence>
<dbReference type="InterPro" id="IPR006685">
    <property type="entry name" value="MscS_channel_2nd"/>
</dbReference>